<protein>
    <submittedName>
        <fullName evidence="2">Uncharacterized protein</fullName>
    </submittedName>
</protein>
<dbReference type="EMBL" id="SRSF01000003">
    <property type="protein sequence ID" value="THH40027.1"/>
    <property type="molecule type" value="Genomic_DNA"/>
</dbReference>
<evidence type="ECO:0000313" key="3">
    <source>
        <dbReference type="Proteomes" id="UP000308528"/>
    </source>
</evidence>
<sequence length="62" mass="6509">MKSLYTVLFVVFALLFAGGAFGEVKSDGTQIWVEVLLAAGLLILFGLFATVLLLSTSKAGEA</sequence>
<reference evidence="2 3" key="1">
    <citation type="submission" date="2019-04" db="EMBL/GenBank/DDBJ databases">
        <title>Lewinella litorea sp. nov., isolated from a marine sand.</title>
        <authorList>
            <person name="Yoon J.-H."/>
        </authorList>
    </citation>
    <scope>NUCLEOTIDE SEQUENCE [LARGE SCALE GENOMIC DNA]</scope>
    <source>
        <strain evidence="2 3">HSMS-39</strain>
    </source>
</reference>
<evidence type="ECO:0000313" key="2">
    <source>
        <dbReference type="EMBL" id="THH40027.1"/>
    </source>
</evidence>
<keyword evidence="3" id="KW-1185">Reference proteome</keyword>
<organism evidence="2 3">
    <name type="scientific">Neolewinella litorea</name>
    <dbReference type="NCBI Taxonomy" id="2562452"/>
    <lineage>
        <taxon>Bacteria</taxon>
        <taxon>Pseudomonadati</taxon>
        <taxon>Bacteroidota</taxon>
        <taxon>Saprospiria</taxon>
        <taxon>Saprospirales</taxon>
        <taxon>Lewinellaceae</taxon>
        <taxon>Neolewinella</taxon>
    </lineage>
</organism>
<keyword evidence="1" id="KW-0812">Transmembrane</keyword>
<keyword evidence="1" id="KW-0472">Membrane</keyword>
<dbReference type="RefSeq" id="WP_136459139.1">
    <property type="nucleotide sequence ID" value="NZ_SRSF01000003.1"/>
</dbReference>
<proteinExistence type="predicted"/>
<comment type="caution">
    <text evidence="2">The sequence shown here is derived from an EMBL/GenBank/DDBJ whole genome shotgun (WGS) entry which is preliminary data.</text>
</comment>
<evidence type="ECO:0000256" key="1">
    <source>
        <dbReference type="SAM" id="Phobius"/>
    </source>
</evidence>
<accession>A0A4S4NM80</accession>
<keyword evidence="1" id="KW-1133">Transmembrane helix</keyword>
<name>A0A4S4NM80_9BACT</name>
<gene>
    <name evidence="2" type="ORF">E4021_10515</name>
</gene>
<feature type="transmembrane region" description="Helical" evidence="1">
    <location>
        <begin position="32"/>
        <end position="54"/>
    </location>
</feature>
<dbReference type="Proteomes" id="UP000308528">
    <property type="component" value="Unassembled WGS sequence"/>
</dbReference>
<dbReference type="AlphaFoldDB" id="A0A4S4NM80"/>